<reference evidence="2 3" key="1">
    <citation type="submission" date="2019-01" db="EMBL/GenBank/DDBJ databases">
        <title>High-quality-draft genome sequences of five non-tuberculosis mycobacteriaceae isolated from a nosocomial environment.</title>
        <authorList>
            <person name="Tiago I."/>
            <person name="Alarico S."/>
            <person name="Pereira S.G."/>
            <person name="Coelho C."/>
            <person name="Maranha A."/>
            <person name="Empadinhas N."/>
        </authorList>
    </citation>
    <scope>NUCLEOTIDE SEQUENCE [LARGE SCALE GENOMIC DNA]</scope>
    <source>
        <strain evidence="2 3">22DIII</strain>
    </source>
</reference>
<sequence>MKLPAALEQHVNSLYLTLSYDVLFGSLLFQIALWGVIGVAAGLTSAAFIQRYVNHSEAQQPRE</sequence>
<keyword evidence="1" id="KW-0472">Membrane</keyword>
<dbReference type="AlphaFoldDB" id="A0A4R5X094"/>
<evidence type="ECO:0000256" key="1">
    <source>
        <dbReference type="SAM" id="Phobius"/>
    </source>
</evidence>
<name>A0A4R5X094_9MYCO</name>
<evidence type="ECO:0000313" key="2">
    <source>
        <dbReference type="EMBL" id="TDL03325.1"/>
    </source>
</evidence>
<dbReference type="Proteomes" id="UP000294952">
    <property type="component" value="Unassembled WGS sequence"/>
</dbReference>
<keyword evidence="1" id="KW-0812">Transmembrane</keyword>
<accession>A0A4R5X094</accession>
<comment type="caution">
    <text evidence="2">The sequence shown here is derived from an EMBL/GenBank/DDBJ whole genome shotgun (WGS) entry which is preliminary data.</text>
</comment>
<proteinExistence type="predicted"/>
<dbReference type="EMBL" id="SDLP01000012">
    <property type="protein sequence ID" value="TDL03325.1"/>
    <property type="molecule type" value="Genomic_DNA"/>
</dbReference>
<keyword evidence="1" id="KW-1133">Transmembrane helix</keyword>
<protein>
    <submittedName>
        <fullName evidence="2">Uncharacterized protein</fullName>
    </submittedName>
</protein>
<gene>
    <name evidence="2" type="ORF">EUA04_25710</name>
</gene>
<evidence type="ECO:0000313" key="3">
    <source>
        <dbReference type="Proteomes" id="UP000294952"/>
    </source>
</evidence>
<dbReference type="RefSeq" id="WP_133414890.1">
    <property type="nucleotide sequence ID" value="NZ_SDLP01000012.1"/>
</dbReference>
<organism evidence="2 3">
    <name type="scientific">Mycolicibacterium obuense</name>
    <dbReference type="NCBI Taxonomy" id="1807"/>
    <lineage>
        <taxon>Bacteria</taxon>
        <taxon>Bacillati</taxon>
        <taxon>Actinomycetota</taxon>
        <taxon>Actinomycetes</taxon>
        <taxon>Mycobacteriales</taxon>
        <taxon>Mycobacteriaceae</taxon>
        <taxon>Mycolicibacterium</taxon>
    </lineage>
</organism>
<feature type="transmembrane region" description="Helical" evidence="1">
    <location>
        <begin position="22"/>
        <end position="49"/>
    </location>
</feature>